<dbReference type="GO" id="GO:0005783">
    <property type="term" value="C:endoplasmic reticulum"/>
    <property type="evidence" value="ECO:0007669"/>
    <property type="project" value="InterPro"/>
</dbReference>
<dbReference type="AlphaFoldDB" id="V4ARG1"/>
<keyword evidence="2" id="KW-0479">Metal-binding</keyword>
<keyword evidence="10" id="KW-1185">Reference proteome</keyword>
<comment type="cofactor">
    <cofactor evidence="1">
        <name>L-ascorbate</name>
        <dbReference type="ChEBI" id="CHEBI:38290"/>
    </cofactor>
</comment>
<dbReference type="InterPro" id="IPR044862">
    <property type="entry name" value="Pro_4_hyd_alph_FE2OG_OXY"/>
</dbReference>
<evidence type="ECO:0000313" key="10">
    <source>
        <dbReference type="Proteomes" id="UP000030746"/>
    </source>
</evidence>
<evidence type="ECO:0000256" key="1">
    <source>
        <dbReference type="ARBA" id="ARBA00001961"/>
    </source>
</evidence>
<keyword evidence="3" id="KW-0847">Vitamin C</keyword>
<keyword evidence="4" id="KW-0223">Dioxygenase</keyword>
<dbReference type="KEGG" id="lgi:LOTGIDRAFT_231571"/>
<protein>
    <recommendedName>
        <fullName evidence="8">Prolyl 4-hydroxylase alpha subunit domain-containing protein</fullName>
    </recommendedName>
</protein>
<evidence type="ECO:0000313" key="9">
    <source>
        <dbReference type="EMBL" id="ESO97395.1"/>
    </source>
</evidence>
<organism evidence="9 10">
    <name type="scientific">Lottia gigantea</name>
    <name type="common">Giant owl limpet</name>
    <dbReference type="NCBI Taxonomy" id="225164"/>
    <lineage>
        <taxon>Eukaryota</taxon>
        <taxon>Metazoa</taxon>
        <taxon>Spiralia</taxon>
        <taxon>Lophotrochozoa</taxon>
        <taxon>Mollusca</taxon>
        <taxon>Gastropoda</taxon>
        <taxon>Patellogastropoda</taxon>
        <taxon>Lottioidea</taxon>
        <taxon>Lottiidae</taxon>
        <taxon>Lottia</taxon>
    </lineage>
</organism>
<dbReference type="HOGENOM" id="CLU_024155_2_0_1"/>
<dbReference type="GeneID" id="20248639"/>
<dbReference type="STRING" id="225164.V4ARG1"/>
<evidence type="ECO:0000256" key="2">
    <source>
        <dbReference type="ARBA" id="ARBA00022723"/>
    </source>
</evidence>
<name>V4ARG1_LOTGI</name>
<dbReference type="Proteomes" id="UP000030746">
    <property type="component" value="Unassembled WGS sequence"/>
</dbReference>
<gene>
    <name evidence="9" type="ORF">LOTGIDRAFT_231571</name>
</gene>
<dbReference type="EMBL" id="KB201305">
    <property type="protein sequence ID" value="ESO97395.1"/>
    <property type="molecule type" value="Genomic_DNA"/>
</dbReference>
<dbReference type="OMA" id="RTSHICF"/>
<evidence type="ECO:0000256" key="6">
    <source>
        <dbReference type="ARBA" id="ARBA00023004"/>
    </source>
</evidence>
<evidence type="ECO:0000259" key="8">
    <source>
        <dbReference type="SMART" id="SM00702"/>
    </source>
</evidence>
<keyword evidence="7" id="KW-0732">Signal</keyword>
<evidence type="ECO:0000256" key="5">
    <source>
        <dbReference type="ARBA" id="ARBA00023002"/>
    </source>
</evidence>
<dbReference type="GO" id="GO:0005506">
    <property type="term" value="F:iron ion binding"/>
    <property type="evidence" value="ECO:0007669"/>
    <property type="project" value="InterPro"/>
</dbReference>
<dbReference type="CTD" id="20248639"/>
<feature type="signal peptide" evidence="7">
    <location>
        <begin position="1"/>
        <end position="22"/>
    </location>
</feature>
<dbReference type="Pfam" id="PF13640">
    <property type="entry name" value="2OG-FeII_Oxy_3"/>
    <property type="match status" value="1"/>
</dbReference>
<dbReference type="PANTHER" id="PTHR10869">
    <property type="entry name" value="PROLYL 4-HYDROXYLASE ALPHA SUBUNIT"/>
    <property type="match status" value="1"/>
</dbReference>
<dbReference type="Gene3D" id="1.25.40.10">
    <property type="entry name" value="Tetratricopeptide repeat domain"/>
    <property type="match status" value="1"/>
</dbReference>
<dbReference type="SMART" id="SM00702">
    <property type="entry name" value="P4Hc"/>
    <property type="match status" value="1"/>
</dbReference>
<keyword evidence="6" id="KW-0408">Iron</keyword>
<dbReference type="OrthoDB" id="420380at2759"/>
<dbReference type="GO" id="GO:0004656">
    <property type="term" value="F:procollagen-proline 4-dioxygenase activity"/>
    <property type="evidence" value="ECO:0007669"/>
    <property type="project" value="InterPro"/>
</dbReference>
<feature type="domain" description="Prolyl 4-hydroxylase alpha subunit" evidence="8">
    <location>
        <begin position="324"/>
        <end position="487"/>
    </location>
</feature>
<dbReference type="Pfam" id="PF08336">
    <property type="entry name" value="P4Ha_N"/>
    <property type="match status" value="1"/>
</dbReference>
<dbReference type="InterPro" id="IPR006620">
    <property type="entry name" value="Pro_4_hyd_alph"/>
</dbReference>
<evidence type="ECO:0000256" key="4">
    <source>
        <dbReference type="ARBA" id="ARBA00022964"/>
    </source>
</evidence>
<evidence type="ECO:0000256" key="7">
    <source>
        <dbReference type="SAM" id="SignalP"/>
    </source>
</evidence>
<dbReference type="GO" id="GO:0031418">
    <property type="term" value="F:L-ascorbic acid binding"/>
    <property type="evidence" value="ECO:0007669"/>
    <property type="project" value="UniProtKB-KW"/>
</dbReference>
<proteinExistence type="predicted"/>
<dbReference type="InterPro" id="IPR011990">
    <property type="entry name" value="TPR-like_helical_dom_sf"/>
</dbReference>
<accession>V4ARG1</accession>
<keyword evidence="5" id="KW-0560">Oxidoreductase</keyword>
<dbReference type="InterPro" id="IPR013547">
    <property type="entry name" value="P4H_N"/>
</dbReference>
<reference evidence="9 10" key="1">
    <citation type="journal article" date="2013" name="Nature">
        <title>Insights into bilaterian evolution from three spiralian genomes.</title>
        <authorList>
            <person name="Simakov O."/>
            <person name="Marletaz F."/>
            <person name="Cho S.J."/>
            <person name="Edsinger-Gonzales E."/>
            <person name="Havlak P."/>
            <person name="Hellsten U."/>
            <person name="Kuo D.H."/>
            <person name="Larsson T."/>
            <person name="Lv J."/>
            <person name="Arendt D."/>
            <person name="Savage R."/>
            <person name="Osoegawa K."/>
            <person name="de Jong P."/>
            <person name="Grimwood J."/>
            <person name="Chapman J.A."/>
            <person name="Shapiro H."/>
            <person name="Aerts A."/>
            <person name="Otillar R.P."/>
            <person name="Terry A.Y."/>
            <person name="Boore J.L."/>
            <person name="Grigoriev I.V."/>
            <person name="Lindberg D.R."/>
            <person name="Seaver E.C."/>
            <person name="Weisblat D.A."/>
            <person name="Putnam N.H."/>
            <person name="Rokhsar D.S."/>
        </authorList>
    </citation>
    <scope>NUCLEOTIDE SEQUENCE [LARGE SCALE GENOMIC DNA]</scope>
</reference>
<dbReference type="PANTHER" id="PTHR10869:SF244">
    <property type="entry name" value="PROLYL 4-HYDROXYLASE SUBUNIT ALPHA-2"/>
    <property type="match status" value="1"/>
</dbReference>
<evidence type="ECO:0000256" key="3">
    <source>
        <dbReference type="ARBA" id="ARBA00022896"/>
    </source>
</evidence>
<dbReference type="RefSeq" id="XP_009051988.1">
    <property type="nucleotide sequence ID" value="XM_009053740.1"/>
</dbReference>
<feature type="chain" id="PRO_5004716245" description="Prolyl 4-hydroxylase alpha subunit domain-containing protein" evidence="7">
    <location>
        <begin position="23"/>
        <end position="488"/>
    </location>
</feature>
<sequence>MTVLRHLIVCSVVLWHTRSVCGITSSLSKIRQLVLAEEAIIPIVKGYCDKAEQQVLTLKRDPKTSVYEINYEQSRLNWLQNIYKNIVLRVVGQTTEERLSDIYHPTSAVCTIKFYVTEFFQPLSKLLNFKDVTKLKATVELPQEEDLNEAYLSLVRLQAVYNFSSVDLYHGRVMNRSGHKLNIYDAVQIVNLVPDQHLEIGLTWIDVALTEEQTDNNSLLQFNLFRAASEIYFRAHRFEDGVKYLEKIALMNPNHQMVLDLLKLKNSYIDEEIMFPSDDAGPEYVQSCTQSTMVLGNKWYHVCRYQKHFLPYVLYKEEILHWQPYISVFYDVINDETIKTLKNHSVKKLAKSLTVGSGTRGVFGRTSSNTFLDDSANLLFLLLSQKIGELTHLNTHQNTEGISSAEAYQVVNYGIGGEYRPHVDASPDLVLNAIEELQQSGDRIATFLIYLSNVEYGGATVFPYLRIKMPPTKTFFPNALTPLYWLLN</sequence>
<dbReference type="InterPro" id="IPR045054">
    <property type="entry name" value="P4HA-like"/>
</dbReference>
<dbReference type="Gene3D" id="2.60.120.620">
    <property type="entry name" value="q2cbj1_9rhob like domain"/>
    <property type="match status" value="1"/>
</dbReference>